<dbReference type="AlphaFoldDB" id="A0A4D6HM80"/>
<evidence type="ECO:0000313" key="2">
    <source>
        <dbReference type="Proteomes" id="UP000296822"/>
    </source>
</evidence>
<sequence length="71" mass="8435">MKVEFRTVAELPKRWNSSRKSGVSLERDHRIVRFHSSETATVPFESIAAAFDEHSEQQYEQRKRERADEEQ</sequence>
<gene>
    <name evidence="1" type="ORF">DV706_09185</name>
</gene>
<organism evidence="1 2">
    <name type="scientific">Natronorubrum bangense</name>
    <dbReference type="NCBI Taxonomy" id="61858"/>
    <lineage>
        <taxon>Archaea</taxon>
        <taxon>Methanobacteriati</taxon>
        <taxon>Methanobacteriota</taxon>
        <taxon>Stenosarchaea group</taxon>
        <taxon>Halobacteria</taxon>
        <taxon>Halobacteriales</taxon>
        <taxon>Natrialbaceae</taxon>
        <taxon>Natronorubrum</taxon>
    </lineage>
</organism>
<dbReference type="EMBL" id="CP031305">
    <property type="protein sequence ID" value="QCC54625.1"/>
    <property type="molecule type" value="Genomic_DNA"/>
</dbReference>
<name>A0A4D6HM80_9EURY</name>
<reference evidence="1 2" key="1">
    <citation type="journal article" date="2019" name="Nat. Commun.">
        <title>A new type of DNA phosphorothioation-based antiviral system in archaea.</title>
        <authorList>
            <person name="Xiong L."/>
            <person name="Liu S."/>
            <person name="Chen S."/>
            <person name="Xiao Y."/>
            <person name="Zhu B."/>
            <person name="Gao Y."/>
            <person name="Zhang Y."/>
            <person name="Chen B."/>
            <person name="Luo J."/>
            <person name="Deng Z."/>
            <person name="Chen X."/>
            <person name="Wang L."/>
            <person name="Chen S."/>
        </authorList>
    </citation>
    <scope>NUCLEOTIDE SEQUENCE [LARGE SCALE GENOMIC DNA]</scope>
    <source>
        <strain evidence="1 2">JCM 10635</strain>
    </source>
</reference>
<accession>A0A4D6HM80</accession>
<protein>
    <submittedName>
        <fullName evidence="1">Uncharacterized protein</fullName>
    </submittedName>
</protein>
<evidence type="ECO:0000313" key="1">
    <source>
        <dbReference type="EMBL" id="QCC54625.1"/>
    </source>
</evidence>
<dbReference type="Proteomes" id="UP000296822">
    <property type="component" value="Chromosome"/>
</dbReference>
<dbReference type="KEGG" id="nbg:DV706_09185"/>
<proteinExistence type="predicted"/>